<keyword evidence="7" id="KW-1185">Reference proteome</keyword>
<dbReference type="GO" id="GO:0009570">
    <property type="term" value="C:chloroplast stroma"/>
    <property type="evidence" value="ECO:0007669"/>
    <property type="project" value="TreeGrafter"/>
</dbReference>
<evidence type="ECO:0000256" key="5">
    <source>
        <dbReference type="SAM" id="MobiDB-lite"/>
    </source>
</evidence>
<dbReference type="InterPro" id="IPR015421">
    <property type="entry name" value="PyrdxlP-dep_Trfase_major"/>
</dbReference>
<dbReference type="GO" id="GO:0030170">
    <property type="term" value="F:pyridoxal phosphate binding"/>
    <property type="evidence" value="ECO:0007669"/>
    <property type="project" value="InterPro"/>
</dbReference>
<name>A0AAV8QDV4_ENSVE</name>
<sequence>MPGVGCTAEGGGFSGTGSEGEQRSDGDGKEFVCGNVRPSSGGDQEWQGMQALRCGWEGSSRPNTLTHVSNVYYSIPQVTLGKRLVKSTFADHVFFTNSGTEANEAAIKFVRKFQRFSHLNKKLHATEFIAFTSYFHGRTMGAITLTSEEQYRLPFKPIMPGVTFIEYGNSEEAKKVIQLAKIATVFVKPIKGEGGIYSATKDFLRIAGDERCCWPSGADGWKRECSQAGAAIGCIRGGAGTGCRSSKCMLAFS</sequence>
<organism evidence="6 7">
    <name type="scientific">Ensete ventricosum</name>
    <name type="common">Abyssinian banana</name>
    <name type="synonym">Musa ensete</name>
    <dbReference type="NCBI Taxonomy" id="4639"/>
    <lineage>
        <taxon>Eukaryota</taxon>
        <taxon>Viridiplantae</taxon>
        <taxon>Streptophyta</taxon>
        <taxon>Embryophyta</taxon>
        <taxon>Tracheophyta</taxon>
        <taxon>Spermatophyta</taxon>
        <taxon>Magnoliopsida</taxon>
        <taxon>Liliopsida</taxon>
        <taxon>Zingiberales</taxon>
        <taxon>Musaceae</taxon>
        <taxon>Ensete</taxon>
    </lineage>
</organism>
<dbReference type="InterPro" id="IPR005814">
    <property type="entry name" value="Aminotrans_3"/>
</dbReference>
<evidence type="ECO:0000256" key="1">
    <source>
        <dbReference type="ARBA" id="ARBA00001933"/>
    </source>
</evidence>
<accession>A0AAV8QDV4</accession>
<evidence type="ECO:0000256" key="3">
    <source>
        <dbReference type="ARBA" id="ARBA00022576"/>
    </source>
</evidence>
<proteinExistence type="inferred from homology"/>
<feature type="compositionally biased region" description="Gly residues" evidence="5">
    <location>
        <begin position="8"/>
        <end position="18"/>
    </location>
</feature>
<dbReference type="GO" id="GO:0042802">
    <property type="term" value="F:identical protein binding"/>
    <property type="evidence" value="ECO:0007669"/>
    <property type="project" value="TreeGrafter"/>
</dbReference>
<dbReference type="InterPro" id="IPR015424">
    <property type="entry name" value="PyrdxlP-dep_Trfase"/>
</dbReference>
<evidence type="ECO:0000256" key="2">
    <source>
        <dbReference type="ARBA" id="ARBA00008954"/>
    </source>
</evidence>
<evidence type="ECO:0000313" key="7">
    <source>
        <dbReference type="Proteomes" id="UP001222027"/>
    </source>
</evidence>
<dbReference type="PANTHER" id="PTHR11986:SF79">
    <property type="entry name" value="ACETYLORNITHINE AMINOTRANSFERASE, MITOCHONDRIAL"/>
    <property type="match status" value="1"/>
</dbReference>
<dbReference type="SUPFAM" id="SSF53383">
    <property type="entry name" value="PLP-dependent transferases"/>
    <property type="match status" value="1"/>
</dbReference>
<dbReference type="AlphaFoldDB" id="A0AAV8QDV4"/>
<protein>
    <recommendedName>
        <fullName evidence="8">Acetylornithine transaminase</fullName>
    </recommendedName>
</protein>
<dbReference type="InterPro" id="IPR050103">
    <property type="entry name" value="Class-III_PLP-dep_AT"/>
</dbReference>
<dbReference type="Gene3D" id="3.40.640.10">
    <property type="entry name" value="Type I PLP-dependent aspartate aminotransferase-like (Major domain)"/>
    <property type="match status" value="1"/>
</dbReference>
<comment type="cofactor">
    <cofactor evidence="1">
        <name>pyridoxal 5'-phosphate</name>
        <dbReference type="ChEBI" id="CHEBI:597326"/>
    </cofactor>
</comment>
<gene>
    <name evidence="6" type="ORF">OPV22_001955</name>
</gene>
<dbReference type="GO" id="GO:0008483">
    <property type="term" value="F:transaminase activity"/>
    <property type="evidence" value="ECO:0007669"/>
    <property type="project" value="UniProtKB-KW"/>
</dbReference>
<dbReference type="PANTHER" id="PTHR11986">
    <property type="entry name" value="AMINOTRANSFERASE CLASS III"/>
    <property type="match status" value="1"/>
</dbReference>
<reference evidence="6 7" key="1">
    <citation type="submission" date="2022-12" db="EMBL/GenBank/DDBJ databases">
        <title>Chromosome-scale assembly of the Ensete ventricosum genome.</title>
        <authorList>
            <person name="Dussert Y."/>
            <person name="Stocks J."/>
            <person name="Wendawek A."/>
            <person name="Woldeyes F."/>
            <person name="Nichols R.A."/>
            <person name="Borrell J.S."/>
        </authorList>
    </citation>
    <scope>NUCLEOTIDE SEQUENCE [LARGE SCALE GENOMIC DNA]</scope>
    <source>
        <strain evidence="7">cv. Maze</strain>
        <tissue evidence="6">Seeds</tissue>
    </source>
</reference>
<evidence type="ECO:0000313" key="6">
    <source>
        <dbReference type="EMBL" id="KAJ8511521.1"/>
    </source>
</evidence>
<feature type="compositionally biased region" description="Basic and acidic residues" evidence="5">
    <location>
        <begin position="20"/>
        <end position="30"/>
    </location>
</feature>
<dbReference type="Proteomes" id="UP001222027">
    <property type="component" value="Unassembled WGS sequence"/>
</dbReference>
<evidence type="ECO:0000256" key="4">
    <source>
        <dbReference type="ARBA" id="ARBA00022679"/>
    </source>
</evidence>
<feature type="region of interest" description="Disordered" evidence="5">
    <location>
        <begin position="1"/>
        <end position="44"/>
    </location>
</feature>
<evidence type="ECO:0008006" key="8">
    <source>
        <dbReference type="Google" id="ProtNLM"/>
    </source>
</evidence>
<keyword evidence="3" id="KW-0032">Aminotransferase</keyword>
<comment type="caution">
    <text evidence="6">The sequence shown here is derived from an EMBL/GenBank/DDBJ whole genome shotgun (WGS) entry which is preliminary data.</text>
</comment>
<dbReference type="Pfam" id="PF00202">
    <property type="entry name" value="Aminotran_3"/>
    <property type="match status" value="1"/>
</dbReference>
<keyword evidence="4" id="KW-0808">Transferase</keyword>
<dbReference type="EMBL" id="JAQQAF010000001">
    <property type="protein sequence ID" value="KAJ8511521.1"/>
    <property type="molecule type" value="Genomic_DNA"/>
</dbReference>
<comment type="similarity">
    <text evidence="2">Belongs to the class-III pyridoxal-phosphate-dependent aminotransferase family.</text>
</comment>